<dbReference type="InterPro" id="IPR009097">
    <property type="entry name" value="Cyclic_Pdiesterase"/>
</dbReference>
<name>U4KXM7_PYROM</name>
<proteinExistence type="predicted"/>
<sequence>MNRALGCSLWLIPPLESPLNTSLSNLIKDKIPPLFKEPCIPFEPHMTITSCLPCEIDEPDELLKRIEFGDGDEGVPEVKFNEVVAGETFFTRLTLHLERNPQLVKLAQQCREKFTVNTGDVSAEEWVKTFVPHVSLLYSSEKVPLELCKKEVEKEGIEMGQCAWKGGRIVVVDTWRKLEDWKVIASRDI</sequence>
<protein>
    <submittedName>
        <fullName evidence="1">Similar to 2&amp;apos acc. no. Q7S724</fullName>
    </submittedName>
</protein>
<reference evidence="1 2" key="1">
    <citation type="journal article" date="2013" name="PLoS Genet.">
        <title>The genome and development-dependent transcriptomes of Pyronema confluens: a window into fungal evolution.</title>
        <authorList>
            <person name="Traeger S."/>
            <person name="Altegoer F."/>
            <person name="Freitag M."/>
            <person name="Gabaldon T."/>
            <person name="Kempken F."/>
            <person name="Kumar A."/>
            <person name="Marcet-Houben M."/>
            <person name="Poggeler S."/>
            <person name="Stajich J.E."/>
            <person name="Nowrousian M."/>
        </authorList>
    </citation>
    <scope>NUCLEOTIDE SEQUENCE [LARGE SCALE GENOMIC DNA]</scope>
    <source>
        <strain evidence="2">CBS 100304</strain>
        <tissue evidence="1">Vegetative mycelium</tissue>
    </source>
</reference>
<dbReference type="PANTHER" id="PTHR28141">
    <property type="entry name" value="2',3'-CYCLIC-NUCLEOTIDE 3'-PHOSPHODIESTERASE"/>
    <property type="match status" value="1"/>
</dbReference>
<dbReference type="PANTHER" id="PTHR28141:SF1">
    <property type="entry name" value="2',3'-CYCLIC-NUCLEOTIDE 3'-PHOSPHODIESTERASE"/>
    <property type="match status" value="1"/>
</dbReference>
<evidence type="ECO:0000313" key="1">
    <source>
        <dbReference type="EMBL" id="CCX06571.1"/>
    </source>
</evidence>
<dbReference type="EMBL" id="HF935298">
    <property type="protein sequence ID" value="CCX06571.1"/>
    <property type="molecule type" value="Genomic_DNA"/>
</dbReference>
<dbReference type="STRING" id="1076935.U4KXM7"/>
<dbReference type="OMA" id="WLDSIPW"/>
<dbReference type="SUPFAM" id="SSF55144">
    <property type="entry name" value="LigT-like"/>
    <property type="match status" value="1"/>
</dbReference>
<dbReference type="Gene3D" id="3.90.1140.10">
    <property type="entry name" value="Cyclic phosphodiesterase"/>
    <property type="match status" value="1"/>
</dbReference>
<keyword evidence="2" id="KW-1185">Reference proteome</keyword>
<dbReference type="Pfam" id="PF07823">
    <property type="entry name" value="CPDase"/>
    <property type="match status" value="1"/>
</dbReference>
<dbReference type="Proteomes" id="UP000018144">
    <property type="component" value="Unassembled WGS sequence"/>
</dbReference>
<accession>U4KXM7</accession>
<dbReference type="eggNOG" id="ENOG502S8HR">
    <property type="taxonomic scope" value="Eukaryota"/>
</dbReference>
<dbReference type="OrthoDB" id="514292at2759"/>
<organism evidence="1 2">
    <name type="scientific">Pyronema omphalodes (strain CBS 100304)</name>
    <name type="common">Pyronema confluens</name>
    <dbReference type="NCBI Taxonomy" id="1076935"/>
    <lineage>
        <taxon>Eukaryota</taxon>
        <taxon>Fungi</taxon>
        <taxon>Dikarya</taxon>
        <taxon>Ascomycota</taxon>
        <taxon>Pezizomycotina</taxon>
        <taxon>Pezizomycetes</taxon>
        <taxon>Pezizales</taxon>
        <taxon>Pyronemataceae</taxon>
        <taxon>Pyronema</taxon>
    </lineage>
</organism>
<dbReference type="GO" id="GO:0004113">
    <property type="term" value="F:2',3'-cyclic-nucleotide 3'-phosphodiesterase activity"/>
    <property type="evidence" value="ECO:0007669"/>
    <property type="project" value="TreeGrafter"/>
</dbReference>
<evidence type="ECO:0000313" key="2">
    <source>
        <dbReference type="Proteomes" id="UP000018144"/>
    </source>
</evidence>
<gene>
    <name evidence="1" type="ORF">PCON_06158</name>
</gene>
<dbReference type="AlphaFoldDB" id="U4KXM7"/>
<dbReference type="GO" id="GO:0009187">
    <property type="term" value="P:cyclic nucleotide metabolic process"/>
    <property type="evidence" value="ECO:0007669"/>
    <property type="project" value="TreeGrafter"/>
</dbReference>
<dbReference type="InterPro" id="IPR012386">
    <property type="entry name" value="Cyclic-nucl_3Pdiesterase"/>
</dbReference>